<protein>
    <submittedName>
        <fullName evidence="1">Uncharacterized protein</fullName>
    </submittedName>
</protein>
<proteinExistence type="predicted"/>
<evidence type="ECO:0000313" key="1">
    <source>
        <dbReference type="EMBL" id="CAJ1396362.1"/>
    </source>
</evidence>
<dbReference type="Proteomes" id="UP001178507">
    <property type="component" value="Unassembled WGS sequence"/>
</dbReference>
<dbReference type="AlphaFoldDB" id="A0AA36IYK1"/>
<name>A0AA36IYK1_9DINO</name>
<evidence type="ECO:0000313" key="2">
    <source>
        <dbReference type="Proteomes" id="UP001178507"/>
    </source>
</evidence>
<accession>A0AA36IYK1</accession>
<organism evidence="1 2">
    <name type="scientific">Effrenium voratum</name>
    <dbReference type="NCBI Taxonomy" id="2562239"/>
    <lineage>
        <taxon>Eukaryota</taxon>
        <taxon>Sar</taxon>
        <taxon>Alveolata</taxon>
        <taxon>Dinophyceae</taxon>
        <taxon>Suessiales</taxon>
        <taxon>Symbiodiniaceae</taxon>
        <taxon>Effrenium</taxon>
    </lineage>
</organism>
<keyword evidence="2" id="KW-1185">Reference proteome</keyword>
<sequence>MHRAFQQSMPSPALGSRSARLLQSLKWQERRRMTCLWCCRAICSRSWSSFLGISRATLTADIAPAFFSALRKKNVRLHLVFDNVLDSGVQSDLMKDTVKELARGATEHGHQVIFTVQAAEAAESVGFLNGATTRIARQQNHSYGAYRWTETDTTKLVETLCDGQKSDAEELLRESAIPDEVGLWRPRDTKLFISYRLKPSAQRQAGTALPQPAAIWACQLRKDGEKFEVAGNTFQVKGVLANVDELKEAIEKKDGGWVKEDEESKANPRQIATGSCYRETRQIRFEQAAGIKTSREYMQRIEN</sequence>
<gene>
    <name evidence="1" type="ORF">EVOR1521_LOCUS20616</name>
</gene>
<reference evidence="1" key="1">
    <citation type="submission" date="2023-08" db="EMBL/GenBank/DDBJ databases">
        <authorList>
            <person name="Chen Y."/>
            <person name="Shah S."/>
            <person name="Dougan E. K."/>
            <person name="Thang M."/>
            <person name="Chan C."/>
        </authorList>
    </citation>
    <scope>NUCLEOTIDE SEQUENCE</scope>
</reference>
<dbReference type="EMBL" id="CAUJNA010003228">
    <property type="protein sequence ID" value="CAJ1396362.1"/>
    <property type="molecule type" value="Genomic_DNA"/>
</dbReference>
<comment type="caution">
    <text evidence="1">The sequence shown here is derived from an EMBL/GenBank/DDBJ whole genome shotgun (WGS) entry which is preliminary data.</text>
</comment>